<dbReference type="Pfam" id="PF00106">
    <property type="entry name" value="adh_short"/>
    <property type="match status" value="1"/>
</dbReference>
<dbReference type="InterPro" id="IPR002347">
    <property type="entry name" value="SDR_fam"/>
</dbReference>
<feature type="non-terminal residue" evidence="1">
    <location>
        <position position="1"/>
    </location>
</feature>
<dbReference type="PANTHER" id="PTHR43313">
    <property type="entry name" value="SHORT-CHAIN DEHYDROGENASE/REDUCTASE FAMILY 9C"/>
    <property type="match status" value="1"/>
</dbReference>
<evidence type="ECO:0000313" key="1">
    <source>
        <dbReference type="EMBL" id="KAK8734833.1"/>
    </source>
</evidence>
<accession>A0AAW0WRG9</accession>
<name>A0AAW0WRG9_CHEQU</name>
<dbReference type="EMBL" id="JARKIK010000049">
    <property type="protein sequence ID" value="KAK8734833.1"/>
    <property type="molecule type" value="Genomic_DNA"/>
</dbReference>
<dbReference type="AlphaFoldDB" id="A0AAW0WRG9"/>
<dbReference type="GO" id="GO:0016491">
    <property type="term" value="F:oxidoreductase activity"/>
    <property type="evidence" value="ECO:0007669"/>
    <property type="project" value="TreeGrafter"/>
</dbReference>
<dbReference type="GO" id="GO:0008202">
    <property type="term" value="P:steroid metabolic process"/>
    <property type="evidence" value="ECO:0007669"/>
    <property type="project" value="TreeGrafter"/>
</dbReference>
<dbReference type="PANTHER" id="PTHR43313:SF36">
    <property type="entry name" value="D-BETA-HYDROXYBUTYRATE DEHYDROGENASE, MITOCHONDRIAL"/>
    <property type="match status" value="1"/>
</dbReference>
<feature type="non-terminal residue" evidence="1">
    <location>
        <position position="155"/>
    </location>
</feature>
<reference evidence="1 2" key="1">
    <citation type="journal article" date="2024" name="BMC Genomics">
        <title>Genome assembly of redclaw crayfish (Cherax quadricarinatus) provides insights into its immune adaptation and hypoxia tolerance.</title>
        <authorList>
            <person name="Liu Z."/>
            <person name="Zheng J."/>
            <person name="Li H."/>
            <person name="Fang K."/>
            <person name="Wang S."/>
            <person name="He J."/>
            <person name="Zhou D."/>
            <person name="Weng S."/>
            <person name="Chi M."/>
            <person name="Gu Z."/>
            <person name="He J."/>
            <person name="Li F."/>
            <person name="Wang M."/>
        </authorList>
    </citation>
    <scope>NUCLEOTIDE SEQUENCE [LARGE SCALE GENOMIC DNA]</scope>
    <source>
        <strain evidence="1">ZL_2023a</strain>
    </source>
</reference>
<dbReference type="InterPro" id="IPR036291">
    <property type="entry name" value="NAD(P)-bd_dom_sf"/>
</dbReference>
<proteinExistence type="predicted"/>
<evidence type="ECO:0000313" key="2">
    <source>
        <dbReference type="Proteomes" id="UP001445076"/>
    </source>
</evidence>
<keyword evidence="2" id="KW-1185">Reference proteome</keyword>
<gene>
    <name evidence="1" type="ORF">OTU49_005677</name>
</gene>
<dbReference type="Gene3D" id="3.40.50.720">
    <property type="entry name" value="NAD(P)-binding Rossmann-like Domain"/>
    <property type="match status" value="1"/>
</dbReference>
<comment type="caution">
    <text evidence="1">The sequence shown here is derived from an EMBL/GenBank/DDBJ whole genome shotgun (WGS) entry which is preliminary data.</text>
</comment>
<dbReference type="PRINTS" id="PR00081">
    <property type="entry name" value="GDHRDH"/>
</dbReference>
<protein>
    <submittedName>
        <fullName evidence="1">Uncharacterized protein</fullName>
    </submittedName>
</protein>
<dbReference type="SUPFAM" id="SSF51735">
    <property type="entry name" value="NAD(P)-binding Rossmann-fold domains"/>
    <property type="match status" value="1"/>
</dbReference>
<organism evidence="1 2">
    <name type="scientific">Cherax quadricarinatus</name>
    <name type="common">Australian red claw crayfish</name>
    <dbReference type="NCBI Taxonomy" id="27406"/>
    <lineage>
        <taxon>Eukaryota</taxon>
        <taxon>Metazoa</taxon>
        <taxon>Ecdysozoa</taxon>
        <taxon>Arthropoda</taxon>
        <taxon>Crustacea</taxon>
        <taxon>Multicrustacea</taxon>
        <taxon>Malacostraca</taxon>
        <taxon>Eumalacostraca</taxon>
        <taxon>Eucarida</taxon>
        <taxon>Decapoda</taxon>
        <taxon>Pleocyemata</taxon>
        <taxon>Astacidea</taxon>
        <taxon>Parastacoidea</taxon>
        <taxon>Parastacidae</taxon>
        <taxon>Cherax</taxon>
    </lineage>
</organism>
<dbReference type="Proteomes" id="UP001445076">
    <property type="component" value="Unassembled WGS sequence"/>
</dbReference>
<sequence length="155" mass="17619">KTFLPLIRQARGRVVNIGSVRGRLPTPLGSAYDIAKYGIEGFNADLRNEMRRFGVNVSLIEPGNYTAGTNILTARDVHHYEKSMWAEMDQEVKDAYGKDFFDQAIQFHLSCACSGNPDVSEVIYAMTEALTQQFPQSRYQPMDIFLYLMVFISQH</sequence>